<evidence type="ECO:0008006" key="4">
    <source>
        <dbReference type="Google" id="ProtNLM"/>
    </source>
</evidence>
<dbReference type="AlphaFoldDB" id="A0A521EAW7"/>
<evidence type="ECO:0000313" key="3">
    <source>
        <dbReference type="Proteomes" id="UP000316030"/>
    </source>
</evidence>
<evidence type="ECO:0000256" key="1">
    <source>
        <dbReference type="SAM" id="Phobius"/>
    </source>
</evidence>
<protein>
    <recommendedName>
        <fullName evidence="4">Polysaccharide biosynthesis protein</fullName>
    </recommendedName>
</protein>
<feature type="transmembrane region" description="Helical" evidence="1">
    <location>
        <begin position="83"/>
        <end position="102"/>
    </location>
</feature>
<dbReference type="Proteomes" id="UP000316030">
    <property type="component" value="Unassembled WGS sequence"/>
</dbReference>
<reference evidence="2 3" key="1">
    <citation type="submission" date="2017-05" db="EMBL/GenBank/DDBJ databases">
        <authorList>
            <person name="Varghese N."/>
            <person name="Submissions S."/>
        </authorList>
    </citation>
    <scope>NUCLEOTIDE SEQUENCE [LARGE SCALE GENOMIC DNA]</scope>
    <source>
        <strain evidence="2 3">DSM 29506</strain>
    </source>
</reference>
<feature type="transmembrane region" description="Helical" evidence="1">
    <location>
        <begin position="12"/>
        <end position="33"/>
    </location>
</feature>
<evidence type="ECO:0000313" key="2">
    <source>
        <dbReference type="EMBL" id="SMO80922.1"/>
    </source>
</evidence>
<keyword evidence="3" id="KW-1185">Reference proteome</keyword>
<keyword evidence="1" id="KW-0472">Membrane</keyword>
<sequence length="155" mass="16705">MLNRGVTTLRAMSAAMVTQAFGSLTNFVFNFYLMRTMVFEEFGLFGIGFAIVMVLNGFWQGFFTTQYIVLAPGEDHVRFPAQVYAAMMLTSAGAAALVVATAAVLQHFAGIGLFVLGIGFSAIAFSLKEFHIRCAFSAGMSLSLSIICLQAGKML</sequence>
<dbReference type="RefSeq" id="WP_142493764.1">
    <property type="nucleotide sequence ID" value="NZ_FXTO01000015.1"/>
</dbReference>
<name>A0A521EAW7_9RHOB</name>
<keyword evidence="1" id="KW-0812">Transmembrane</keyword>
<gene>
    <name evidence="2" type="ORF">SAMN06265173_11547</name>
</gene>
<dbReference type="EMBL" id="FXTO01000015">
    <property type="protein sequence ID" value="SMO80922.1"/>
    <property type="molecule type" value="Genomic_DNA"/>
</dbReference>
<organism evidence="2 3">
    <name type="scientific">Thalassovita litoralis</name>
    <dbReference type="NCBI Taxonomy" id="1010611"/>
    <lineage>
        <taxon>Bacteria</taxon>
        <taxon>Pseudomonadati</taxon>
        <taxon>Pseudomonadota</taxon>
        <taxon>Alphaproteobacteria</taxon>
        <taxon>Rhodobacterales</taxon>
        <taxon>Roseobacteraceae</taxon>
        <taxon>Thalassovita</taxon>
    </lineage>
</organism>
<accession>A0A521EAW7</accession>
<dbReference type="OrthoDB" id="8776838at2"/>
<feature type="transmembrane region" description="Helical" evidence="1">
    <location>
        <begin position="108"/>
        <end position="127"/>
    </location>
</feature>
<keyword evidence="1" id="KW-1133">Transmembrane helix</keyword>
<proteinExistence type="predicted"/>
<feature type="transmembrane region" description="Helical" evidence="1">
    <location>
        <begin position="45"/>
        <end position="71"/>
    </location>
</feature>